<evidence type="ECO:0000313" key="2">
    <source>
        <dbReference type="EMBL" id="KAL0130148.1"/>
    </source>
</evidence>
<sequence length="96" mass="11294">MRNIITRERGMTKEKKDTYPEERRTNEKMLTRLRNKKPRQGRPELRRCVTPAHYTTCLGIAYSLGNQSRGKGDPSGIYFLLSRDAWGTGRRSHRER</sequence>
<evidence type="ECO:0000313" key="3">
    <source>
        <dbReference type="Proteomes" id="UP001430953"/>
    </source>
</evidence>
<accession>A0AAW2GSC5</accession>
<organism evidence="2 3">
    <name type="scientific">Cardiocondyla obscurior</name>
    <dbReference type="NCBI Taxonomy" id="286306"/>
    <lineage>
        <taxon>Eukaryota</taxon>
        <taxon>Metazoa</taxon>
        <taxon>Ecdysozoa</taxon>
        <taxon>Arthropoda</taxon>
        <taxon>Hexapoda</taxon>
        <taxon>Insecta</taxon>
        <taxon>Pterygota</taxon>
        <taxon>Neoptera</taxon>
        <taxon>Endopterygota</taxon>
        <taxon>Hymenoptera</taxon>
        <taxon>Apocrita</taxon>
        <taxon>Aculeata</taxon>
        <taxon>Formicoidea</taxon>
        <taxon>Formicidae</taxon>
        <taxon>Myrmicinae</taxon>
        <taxon>Cardiocondyla</taxon>
    </lineage>
</organism>
<name>A0AAW2GSC5_9HYME</name>
<proteinExistence type="predicted"/>
<comment type="caution">
    <text evidence="2">The sequence shown here is derived from an EMBL/GenBank/DDBJ whole genome shotgun (WGS) entry which is preliminary data.</text>
</comment>
<keyword evidence="3" id="KW-1185">Reference proteome</keyword>
<feature type="region of interest" description="Disordered" evidence="1">
    <location>
        <begin position="1"/>
        <end position="23"/>
    </location>
</feature>
<protein>
    <submittedName>
        <fullName evidence="2">Uncharacterized protein</fullName>
    </submittedName>
</protein>
<reference evidence="2 3" key="1">
    <citation type="submission" date="2023-03" db="EMBL/GenBank/DDBJ databases">
        <title>High recombination rates correlate with genetic variation in Cardiocondyla obscurior ants.</title>
        <authorList>
            <person name="Errbii M."/>
        </authorList>
    </citation>
    <scope>NUCLEOTIDE SEQUENCE [LARGE SCALE GENOMIC DNA]</scope>
    <source>
        <strain evidence="2">Alpha-2009</strain>
        <tissue evidence="2">Whole body</tissue>
    </source>
</reference>
<dbReference type="AlphaFoldDB" id="A0AAW2GSC5"/>
<evidence type="ECO:0000256" key="1">
    <source>
        <dbReference type="SAM" id="MobiDB-lite"/>
    </source>
</evidence>
<dbReference type="EMBL" id="JADYXP020000002">
    <property type="protein sequence ID" value="KAL0130148.1"/>
    <property type="molecule type" value="Genomic_DNA"/>
</dbReference>
<dbReference type="Proteomes" id="UP001430953">
    <property type="component" value="Unassembled WGS sequence"/>
</dbReference>
<gene>
    <name evidence="2" type="ORF">PUN28_002033</name>
</gene>